<feature type="non-terminal residue" evidence="3">
    <location>
        <position position="565"/>
    </location>
</feature>
<name>A0AAE0Q7Y7_9TELE</name>
<proteinExistence type="predicted"/>
<keyword evidence="4" id="KW-1185">Reference proteome</keyword>
<organism evidence="3 4">
    <name type="scientific">Hemibagrus guttatus</name>
    <dbReference type="NCBI Taxonomy" id="175788"/>
    <lineage>
        <taxon>Eukaryota</taxon>
        <taxon>Metazoa</taxon>
        <taxon>Chordata</taxon>
        <taxon>Craniata</taxon>
        <taxon>Vertebrata</taxon>
        <taxon>Euteleostomi</taxon>
        <taxon>Actinopterygii</taxon>
        <taxon>Neopterygii</taxon>
        <taxon>Teleostei</taxon>
        <taxon>Ostariophysi</taxon>
        <taxon>Siluriformes</taxon>
        <taxon>Bagridae</taxon>
        <taxon>Hemibagrus</taxon>
    </lineage>
</organism>
<feature type="compositionally biased region" description="Basic and acidic residues" evidence="1">
    <location>
        <begin position="99"/>
        <end position="108"/>
    </location>
</feature>
<dbReference type="PANTHER" id="PTHR40472:SF7">
    <property type="entry name" value="PROTEIN RAPUNZEL"/>
    <property type="match status" value="1"/>
</dbReference>
<feature type="transmembrane region" description="Helical" evidence="2">
    <location>
        <begin position="302"/>
        <end position="322"/>
    </location>
</feature>
<evidence type="ECO:0000256" key="1">
    <source>
        <dbReference type="SAM" id="MobiDB-lite"/>
    </source>
</evidence>
<gene>
    <name evidence="3" type="ORF">QTP70_018893</name>
</gene>
<evidence type="ECO:0008006" key="5">
    <source>
        <dbReference type="Google" id="ProtNLM"/>
    </source>
</evidence>
<sequence>QEKMGKRKDLSEFDKGRIVMARPLDQNISKTAALVGCSRSAVVSIYQKWSKEGTVVNRRQGHGRPRLIDERGEQRLARVILSNRRATVTQIAEEVNAGSDRKGSEYTVHDGTTGDQGLGRGKASDPSASMADKEQIKQTAAKVLGYVEKVSSFASSIDPLFGIVTSLVGVVRKGLVEDETNELDKDFKKIHDKLENISQQNKQTLRQIRISEINEVFGKYEDFIKHQYGAFNTMVARVRVQPDDAHRFMEDFKKIYEKDKSDLSLDVFYRGVVGRNSLFGRPLLTVYLEHCDRDRKIMEARCAHLAHLFQIGLMALMAYYAVTEDDEDEIREKWAQRAMDDVEISEDREKLKRGLVKALQCVATISSAAAVVNPIFGVAGSLIRVVIHHVDDEEIQKLRREFVSVNRALEEISKQNQGTLLQIKKETLDGQFSQVENNLRNQFRKFMEVVKARPEHVESKRDDFEESYANDLGDQNLHTLYDGVMGKPKLFSQPILDVYMTYSKGEQSVMERLCTHITYLFCIGLIALMGYAAIIGDDEEGLREEWAMKMEEVQEKIQEVLRKCK</sequence>
<feature type="transmembrane region" description="Helical" evidence="2">
    <location>
        <begin position="517"/>
        <end position="536"/>
    </location>
</feature>
<feature type="region of interest" description="Disordered" evidence="1">
    <location>
        <begin position="93"/>
        <end position="130"/>
    </location>
</feature>
<dbReference type="InterPro" id="IPR039051">
    <property type="entry name" value="SE-CTX-like"/>
</dbReference>
<evidence type="ECO:0000256" key="2">
    <source>
        <dbReference type="SAM" id="Phobius"/>
    </source>
</evidence>
<dbReference type="EMBL" id="JAUCMX010000020">
    <property type="protein sequence ID" value="KAK3515399.1"/>
    <property type="molecule type" value="Genomic_DNA"/>
</dbReference>
<dbReference type="PANTHER" id="PTHR40472">
    <property type="entry name" value="RICIN B-TYPE LECTIN DOMAIN-CONTAINING PROTEIN"/>
    <property type="match status" value="1"/>
</dbReference>
<keyword evidence="2" id="KW-0812">Transmembrane</keyword>
<evidence type="ECO:0000313" key="4">
    <source>
        <dbReference type="Proteomes" id="UP001274896"/>
    </source>
</evidence>
<comment type="caution">
    <text evidence="3">The sequence shown here is derived from an EMBL/GenBank/DDBJ whole genome shotgun (WGS) entry which is preliminary data.</text>
</comment>
<keyword evidence="2" id="KW-0472">Membrane</keyword>
<evidence type="ECO:0000313" key="3">
    <source>
        <dbReference type="EMBL" id="KAK3515399.1"/>
    </source>
</evidence>
<keyword evidence="2" id="KW-1133">Transmembrane helix</keyword>
<protein>
    <recommendedName>
        <fullName evidence="5">Rapunzel</fullName>
    </recommendedName>
</protein>
<dbReference type="InterPro" id="IPR009057">
    <property type="entry name" value="Homeodomain-like_sf"/>
</dbReference>
<dbReference type="SUPFAM" id="SSF46689">
    <property type="entry name" value="Homeodomain-like"/>
    <property type="match status" value="1"/>
</dbReference>
<accession>A0AAE0Q7Y7</accession>
<dbReference type="Proteomes" id="UP001274896">
    <property type="component" value="Unassembled WGS sequence"/>
</dbReference>
<reference evidence="3" key="1">
    <citation type="submission" date="2023-06" db="EMBL/GenBank/DDBJ databases">
        <title>Male Hemibagrus guttatus genome.</title>
        <authorList>
            <person name="Bian C."/>
        </authorList>
    </citation>
    <scope>NUCLEOTIDE SEQUENCE</scope>
    <source>
        <strain evidence="3">Male_cb2023</strain>
        <tissue evidence="3">Muscle</tissue>
    </source>
</reference>
<dbReference type="InterPro" id="IPR036388">
    <property type="entry name" value="WH-like_DNA-bd_sf"/>
</dbReference>
<dbReference type="Gene3D" id="1.10.10.10">
    <property type="entry name" value="Winged helix-like DNA-binding domain superfamily/Winged helix DNA-binding domain"/>
    <property type="match status" value="1"/>
</dbReference>
<dbReference type="AlphaFoldDB" id="A0AAE0Q7Y7"/>